<proteinExistence type="predicted"/>
<dbReference type="RefSeq" id="WP_061519214.1">
    <property type="nucleotide sequence ID" value="NZ_JRUE01000201.1"/>
</dbReference>
<reference evidence="2 3" key="1">
    <citation type="journal article" date="2016" name="Sci. Rep.">
        <title>Genomic and phenotypic characterization of the species Acinetobacter venetianus.</title>
        <authorList>
            <person name="Fondi M."/>
            <person name="Maida I."/>
            <person name="Perrin E."/>
            <person name="Orlandini V."/>
            <person name="La Torre L."/>
            <person name="Bosi E."/>
            <person name="Negroni A."/>
            <person name="Zanaroli G."/>
            <person name="Fava F."/>
            <person name="Decorosi F."/>
            <person name="Giovannetti L."/>
            <person name="Viti C."/>
            <person name="Vaneechoutte M."/>
            <person name="Dijkshoorn L."/>
            <person name="Fani R."/>
        </authorList>
    </citation>
    <scope>NUCLEOTIDE SEQUENCE [LARGE SCALE GENOMIC DNA]</scope>
    <source>
        <strain evidence="2 3">LUH5627</strain>
    </source>
</reference>
<gene>
    <name evidence="2" type="ORF">AVENLUH5627_02464</name>
</gene>
<protein>
    <submittedName>
        <fullName evidence="2">Phage antirepressor protein KilAC domain protein</fullName>
    </submittedName>
</protein>
<organism evidence="2 3">
    <name type="scientific">Acinetobacter venetianus</name>
    <dbReference type="NCBI Taxonomy" id="52133"/>
    <lineage>
        <taxon>Bacteria</taxon>
        <taxon>Pseudomonadati</taxon>
        <taxon>Pseudomonadota</taxon>
        <taxon>Gammaproteobacteria</taxon>
        <taxon>Moraxellales</taxon>
        <taxon>Moraxellaceae</taxon>
        <taxon>Acinetobacter</taxon>
    </lineage>
</organism>
<evidence type="ECO:0000313" key="3">
    <source>
        <dbReference type="Proteomes" id="UP000075680"/>
    </source>
</evidence>
<evidence type="ECO:0000313" key="2">
    <source>
        <dbReference type="EMBL" id="KXZ66770.1"/>
    </source>
</evidence>
<sequence>MNMPISIPQAIKGSINHIEIAQLVQTEPRNVKLSIERLANKDVIQLPPMTKVENKQSLSPNRFSDAYVFTGEQGKLDSITVVAQLCPQFTALLVQRWYELEKQVAQPVELSRMDLIQLALAAEQENQELKQHVALLEPKAQVMDVIADTVNTYSIRDSAKTIGIQESKLIDFMLQKHWVYRENSRHRRLCAYAQRIDQKVMVNKVTQVVAGSEGDKVYTQARITAFGLTRLTALVAAAGLLKK</sequence>
<dbReference type="Proteomes" id="UP000075680">
    <property type="component" value="Unassembled WGS sequence"/>
</dbReference>
<dbReference type="EMBL" id="JRUE01000201">
    <property type="protein sequence ID" value="KXZ66770.1"/>
    <property type="molecule type" value="Genomic_DNA"/>
</dbReference>
<dbReference type="InterPro" id="IPR005039">
    <property type="entry name" value="Ant_C"/>
</dbReference>
<dbReference type="PATRIC" id="fig|52133.18.peg.2530"/>
<dbReference type="AlphaFoldDB" id="A0A150HN40"/>
<dbReference type="Pfam" id="PF03374">
    <property type="entry name" value="ANT"/>
    <property type="match status" value="1"/>
</dbReference>
<feature type="domain" description="Antirepressor protein C-terminal" evidence="1">
    <location>
        <begin position="131"/>
        <end position="234"/>
    </location>
</feature>
<evidence type="ECO:0000259" key="1">
    <source>
        <dbReference type="Pfam" id="PF03374"/>
    </source>
</evidence>
<accession>A0A150HN40</accession>
<name>A0A150HN40_9GAMM</name>
<comment type="caution">
    <text evidence="2">The sequence shown here is derived from an EMBL/GenBank/DDBJ whole genome shotgun (WGS) entry which is preliminary data.</text>
</comment>
<dbReference type="GO" id="GO:0003677">
    <property type="term" value="F:DNA binding"/>
    <property type="evidence" value="ECO:0007669"/>
    <property type="project" value="InterPro"/>
</dbReference>